<reference evidence="1" key="1">
    <citation type="journal article" date="2022" name="Arch. Microbiol.">
        <title>Microbulbifer okhotskensis sp. nov., isolated from a deep bottom sediment of the Okhotsk Sea.</title>
        <authorList>
            <person name="Romanenko L."/>
            <person name="Kurilenko V."/>
            <person name="Otstavnykh N."/>
            <person name="Velansky P."/>
            <person name="Isaeva M."/>
            <person name="Mikhailov V."/>
        </authorList>
    </citation>
    <scope>NUCLEOTIDE SEQUENCE</scope>
    <source>
        <strain evidence="1">OS29</strain>
    </source>
</reference>
<accession>A0A9X2ENG1</accession>
<proteinExistence type="predicted"/>
<evidence type="ECO:0000313" key="2">
    <source>
        <dbReference type="Proteomes" id="UP001139028"/>
    </source>
</evidence>
<gene>
    <name evidence="1" type="ORF">MO867_14000</name>
</gene>
<dbReference type="AlphaFoldDB" id="A0A9X2ENG1"/>
<dbReference type="EMBL" id="JALBWM010000063">
    <property type="protein sequence ID" value="MCO1335447.1"/>
    <property type="molecule type" value="Genomic_DNA"/>
</dbReference>
<dbReference type="InterPro" id="IPR015003">
    <property type="entry name" value="DUF1853"/>
</dbReference>
<evidence type="ECO:0000313" key="1">
    <source>
        <dbReference type="EMBL" id="MCO1335447.1"/>
    </source>
</evidence>
<organism evidence="1 2">
    <name type="scientific">Microbulbifer okhotskensis</name>
    <dbReference type="NCBI Taxonomy" id="2926617"/>
    <lineage>
        <taxon>Bacteria</taxon>
        <taxon>Pseudomonadati</taxon>
        <taxon>Pseudomonadota</taxon>
        <taxon>Gammaproteobacteria</taxon>
        <taxon>Cellvibrionales</taxon>
        <taxon>Microbulbiferaceae</taxon>
        <taxon>Microbulbifer</taxon>
    </lineage>
</organism>
<dbReference type="Proteomes" id="UP001139028">
    <property type="component" value="Unassembled WGS sequence"/>
</dbReference>
<dbReference type="RefSeq" id="WP_252469959.1">
    <property type="nucleotide sequence ID" value="NZ_JALBWM010000063.1"/>
</dbReference>
<comment type="caution">
    <text evidence="1">The sequence shown here is derived from an EMBL/GenBank/DDBJ whole genome shotgun (WGS) entry which is preliminary data.</text>
</comment>
<sequence>MARETMQATMMGPLKSGRVENWDNFIWSLATADIPLSDHAIPQNTTACELPWLASSRRSRLLEYFSTATVRHKLQCQLDAHLTNRNKSKPTNRLGIYFERLWLFAFLHHPDYELLHHNLPLRQNGRTLGELDFVVRHLPSHCCEHWEMAVKFYLQLPDKIWIGPGLKDRLDIKLARMSSHQLPLIKQPGVKPLLRDHKLTIDRQWALMPGRLFKPLTDMPQVPSSLESPLSWWADFSHFQDFFLNYNPTNSASWIALPKSAWLAQQRIIDNTERAHNLESLLDAISQRGLTEPLCVAATGSRGEITRGFVVADDWCHRAQMTLNQ</sequence>
<name>A0A9X2ENG1_9GAMM</name>
<keyword evidence="2" id="KW-1185">Reference proteome</keyword>
<protein>
    <submittedName>
        <fullName evidence="1">DUF1853 family protein</fullName>
    </submittedName>
</protein>
<dbReference type="Pfam" id="PF08907">
    <property type="entry name" value="DUF1853"/>
    <property type="match status" value="1"/>
</dbReference>